<evidence type="ECO:0000313" key="6">
    <source>
        <dbReference type="EMBL" id="KIA75435.1"/>
    </source>
</evidence>
<comment type="similarity">
    <text evidence="1">Belongs to the oxygen-dependent FAD-linked oxidoreductase family.</text>
</comment>
<dbReference type="InterPro" id="IPR036318">
    <property type="entry name" value="FAD-bd_PCMH-like_sf"/>
</dbReference>
<dbReference type="Gene3D" id="3.40.462.20">
    <property type="match status" value="1"/>
</dbReference>
<dbReference type="PANTHER" id="PTHR42973">
    <property type="entry name" value="BINDING OXIDOREDUCTASE, PUTATIVE (AFU_ORTHOLOGUE AFUA_1G17690)-RELATED"/>
    <property type="match status" value="1"/>
</dbReference>
<dbReference type="GO" id="GO:0016491">
    <property type="term" value="F:oxidoreductase activity"/>
    <property type="evidence" value="ECO:0007669"/>
    <property type="project" value="UniProtKB-KW"/>
</dbReference>
<dbReference type="Pfam" id="PF01565">
    <property type="entry name" value="FAD_binding_4"/>
    <property type="match status" value="1"/>
</dbReference>
<evidence type="ECO:0000313" key="7">
    <source>
        <dbReference type="Proteomes" id="UP000053475"/>
    </source>
</evidence>
<dbReference type="InterPro" id="IPR016166">
    <property type="entry name" value="FAD-bd_PCMH"/>
</dbReference>
<gene>
    <name evidence="6" type="ORF">HK57_00079</name>
</gene>
<proteinExistence type="inferred from homology"/>
<protein>
    <recommendedName>
        <fullName evidence="5">FAD-binding PCMH-type domain-containing protein</fullName>
    </recommendedName>
</protein>
<keyword evidence="7" id="KW-1185">Reference proteome</keyword>
<keyword evidence="3" id="KW-0274">FAD</keyword>
<dbReference type="PROSITE" id="PS51387">
    <property type="entry name" value="FAD_PCMH"/>
    <property type="match status" value="1"/>
</dbReference>
<comment type="caution">
    <text evidence="6">The sequence shown here is derived from an EMBL/GenBank/DDBJ whole genome shotgun (WGS) entry which is preliminary data.</text>
</comment>
<dbReference type="GO" id="GO:0071949">
    <property type="term" value="F:FAD binding"/>
    <property type="evidence" value="ECO:0007669"/>
    <property type="project" value="InterPro"/>
</dbReference>
<evidence type="ECO:0000256" key="1">
    <source>
        <dbReference type="ARBA" id="ARBA00005466"/>
    </source>
</evidence>
<reference evidence="6 7" key="1">
    <citation type="submission" date="2014-11" db="EMBL/GenBank/DDBJ databases">
        <title>Genomics derived discovery of secondary metabolites biosynthetic gene clusters in Aspergillus ustus.</title>
        <authorList>
            <person name="Pi B."/>
            <person name="Dai F."/>
            <person name="Song X."/>
            <person name="Zhu C."/>
            <person name="Li H."/>
            <person name="Yu D."/>
        </authorList>
    </citation>
    <scope>NUCLEOTIDE SEQUENCE [LARGE SCALE GENOMIC DNA]</scope>
    <source>
        <strain evidence="6 7">3.3904</strain>
    </source>
</reference>
<evidence type="ECO:0000259" key="5">
    <source>
        <dbReference type="PROSITE" id="PS51387"/>
    </source>
</evidence>
<dbReference type="InterPro" id="IPR016167">
    <property type="entry name" value="FAD-bd_PCMH_sub1"/>
</dbReference>
<name>A0A0C1C333_ASPUT</name>
<feature type="domain" description="FAD-binding PCMH-type" evidence="5">
    <location>
        <begin position="48"/>
        <end position="224"/>
    </location>
</feature>
<dbReference type="EMBL" id="JOMC01000154">
    <property type="protein sequence ID" value="KIA75435.1"/>
    <property type="molecule type" value="Genomic_DNA"/>
</dbReference>
<evidence type="ECO:0000256" key="4">
    <source>
        <dbReference type="ARBA" id="ARBA00023002"/>
    </source>
</evidence>
<dbReference type="InterPro" id="IPR006094">
    <property type="entry name" value="Oxid_FAD_bind_N"/>
</dbReference>
<dbReference type="Proteomes" id="UP000053475">
    <property type="component" value="Unassembled WGS sequence"/>
</dbReference>
<dbReference type="PANTHER" id="PTHR42973:SF13">
    <property type="entry name" value="FAD-BINDING PCMH-TYPE DOMAIN-CONTAINING PROTEIN"/>
    <property type="match status" value="1"/>
</dbReference>
<sequence>MKFCSNTNIQSVFQECIALLNSPLAPYLVLPSSPRYPALVNAHYATSAPVHPACFFQPQSSEQVGLGVSILAEADDGSPECQFAIRGGGHAPWKGAAGVEGGVTIDLAFMNSTVYNSDTSSVTIMGGARWGDVYKTLQPYGVAVTGGRSDTVGVGGLIIGGGLSYFGNKYGLACDNVLSFEVVLSSGQTITASHTSHPDLFRALKGGGNNLGIVTKVELRAFEQGPLWGGLLVHGAADISQQNRVLVHFNRNLTNDPHAQAVAIWNYSGKSKSTLVASGLQYMLKEEHAPIFDEFLAIPKTFSTLRSTDIYDLMMETAPPPGKRALFLTITFGNDVRVLEELRNLHNDSVDVVTDRVESEDWNFITFLQPFPAVLGKGSVKKENVLGLDQMEGDHILYLLFLAWESPNDDALFHEVGYDLIGKLKAYSNEICAGSDFVYMNYAGREQNPMRGYGEENFQHLAAMVKKYDPIGVFQRQCPGGWKVSGA</sequence>
<accession>A0A0C1C333</accession>
<keyword evidence="4" id="KW-0560">Oxidoreductase</keyword>
<evidence type="ECO:0000256" key="2">
    <source>
        <dbReference type="ARBA" id="ARBA00022630"/>
    </source>
</evidence>
<evidence type="ECO:0000256" key="3">
    <source>
        <dbReference type="ARBA" id="ARBA00022827"/>
    </source>
</evidence>
<dbReference type="SUPFAM" id="SSF56176">
    <property type="entry name" value="FAD-binding/transporter-associated domain-like"/>
    <property type="match status" value="1"/>
</dbReference>
<dbReference type="InterPro" id="IPR050416">
    <property type="entry name" value="FAD-linked_Oxidoreductase"/>
</dbReference>
<dbReference type="AlphaFoldDB" id="A0A0C1C333"/>
<keyword evidence="2" id="KW-0285">Flavoprotein</keyword>
<dbReference type="Gene3D" id="3.30.43.10">
    <property type="entry name" value="Uridine Diphospho-n-acetylenolpyruvylglucosamine Reductase, domain 2"/>
    <property type="match status" value="1"/>
</dbReference>
<dbReference type="Gene3D" id="3.30.465.10">
    <property type="match status" value="1"/>
</dbReference>
<dbReference type="InterPro" id="IPR016169">
    <property type="entry name" value="FAD-bd_PCMH_sub2"/>
</dbReference>
<organism evidence="6 7">
    <name type="scientific">Aspergillus ustus</name>
    <dbReference type="NCBI Taxonomy" id="40382"/>
    <lineage>
        <taxon>Eukaryota</taxon>
        <taxon>Fungi</taxon>
        <taxon>Dikarya</taxon>
        <taxon>Ascomycota</taxon>
        <taxon>Pezizomycotina</taxon>
        <taxon>Eurotiomycetes</taxon>
        <taxon>Eurotiomycetidae</taxon>
        <taxon>Eurotiales</taxon>
        <taxon>Aspergillaceae</taxon>
        <taxon>Aspergillus</taxon>
        <taxon>Aspergillus subgen. Nidulantes</taxon>
    </lineage>
</organism>